<reference evidence="2" key="1">
    <citation type="submission" date="2021-03" db="EMBL/GenBank/DDBJ databases">
        <title>Draft genome sequence of rust myrtle Austropuccinia psidii MF-1, a brazilian biotype.</title>
        <authorList>
            <person name="Quecine M.C."/>
            <person name="Pachon D.M.R."/>
            <person name="Bonatelli M.L."/>
            <person name="Correr F.H."/>
            <person name="Franceschini L.M."/>
            <person name="Leite T.F."/>
            <person name="Margarido G.R.A."/>
            <person name="Almeida C.A."/>
            <person name="Ferrarezi J.A."/>
            <person name="Labate C.A."/>
        </authorList>
    </citation>
    <scope>NUCLEOTIDE SEQUENCE</scope>
    <source>
        <strain evidence="2">MF-1</strain>
    </source>
</reference>
<protein>
    <submittedName>
        <fullName evidence="2">Uncharacterized protein</fullName>
    </submittedName>
</protein>
<organism evidence="2 3">
    <name type="scientific">Austropuccinia psidii MF-1</name>
    <dbReference type="NCBI Taxonomy" id="1389203"/>
    <lineage>
        <taxon>Eukaryota</taxon>
        <taxon>Fungi</taxon>
        <taxon>Dikarya</taxon>
        <taxon>Basidiomycota</taxon>
        <taxon>Pucciniomycotina</taxon>
        <taxon>Pucciniomycetes</taxon>
        <taxon>Pucciniales</taxon>
        <taxon>Sphaerophragmiaceae</taxon>
        <taxon>Austropuccinia</taxon>
    </lineage>
</organism>
<dbReference type="Proteomes" id="UP000765509">
    <property type="component" value="Unassembled WGS sequence"/>
</dbReference>
<dbReference type="EMBL" id="AVOT02008192">
    <property type="protein sequence ID" value="MBW0485487.1"/>
    <property type="molecule type" value="Genomic_DNA"/>
</dbReference>
<evidence type="ECO:0000313" key="3">
    <source>
        <dbReference type="Proteomes" id="UP000765509"/>
    </source>
</evidence>
<name>A0A9Q3GZM8_9BASI</name>
<proteinExistence type="predicted"/>
<accession>A0A9Q3GZM8</accession>
<sequence length="245" mass="28142">MSPVHLRNLGVPRNQPEDREGLSRSRRPGRGHLGHSGESQDIEAKHTHSAIHFPIQQKPQTKVLEGYGLISSAPPTPQRFFPMKNCQQEVQPIIPLGRMWRKLPEDMSQRDRFQRPYGNHQILESYQEVSSSFTPFRNQQTSDQESTFFTIPGSFQEKKRIKRQKQDLFQPTVERVRPNNPGAVELGERSTQKPEIVVNTSTISSLTNRNMTPTQTEHYAVTPESNLNSDKLRLQMSQFAVKTQE</sequence>
<keyword evidence="3" id="KW-1185">Reference proteome</keyword>
<feature type="compositionally biased region" description="Basic residues" evidence="1">
    <location>
        <begin position="24"/>
        <end position="33"/>
    </location>
</feature>
<feature type="region of interest" description="Disordered" evidence="1">
    <location>
        <begin position="1"/>
        <end position="45"/>
    </location>
</feature>
<evidence type="ECO:0000313" key="2">
    <source>
        <dbReference type="EMBL" id="MBW0485487.1"/>
    </source>
</evidence>
<evidence type="ECO:0000256" key="1">
    <source>
        <dbReference type="SAM" id="MobiDB-lite"/>
    </source>
</evidence>
<comment type="caution">
    <text evidence="2">The sequence shown here is derived from an EMBL/GenBank/DDBJ whole genome shotgun (WGS) entry which is preliminary data.</text>
</comment>
<gene>
    <name evidence="2" type="ORF">O181_025202</name>
</gene>
<dbReference type="AlphaFoldDB" id="A0A9Q3GZM8"/>